<dbReference type="CDD" id="cd00038">
    <property type="entry name" value="CAP_ED"/>
    <property type="match status" value="1"/>
</dbReference>
<dbReference type="InterPro" id="IPR014710">
    <property type="entry name" value="RmlC-like_jellyroll"/>
</dbReference>
<name>A0A0R2RJ04_9BACT</name>
<dbReference type="Proteomes" id="UP000051269">
    <property type="component" value="Unassembled WGS sequence"/>
</dbReference>
<protein>
    <recommendedName>
        <fullName evidence="1">Cyclic nucleotide-binding domain-containing protein</fullName>
    </recommendedName>
</protein>
<gene>
    <name evidence="2" type="ORF">ABR82_00550</name>
</gene>
<dbReference type="PANTHER" id="PTHR23011">
    <property type="entry name" value="CYCLIC NUCLEOTIDE-BINDING DOMAIN CONTAINING PROTEIN"/>
    <property type="match status" value="1"/>
</dbReference>
<sequence length="162" mass="17851">MDFPSLFRAPPMDPLLKIVSGVPIFRECTRVELEALKLHLHERHFLAGEIVFDEGEDGEGMYVVIRGKLRANRKGLLSKKVLGVIQPGESFGEMALLGSGPRMATVVAEEDTTVLAMFRPELVALAQARPRLGYKIAMGVAFVLELRLRRVAEGHSPEPSST</sequence>
<dbReference type="PANTHER" id="PTHR23011:SF28">
    <property type="entry name" value="CYCLIC NUCLEOTIDE-BINDING DOMAIN CONTAINING PROTEIN"/>
    <property type="match status" value="1"/>
</dbReference>
<accession>A0A0R2RJ04</accession>
<dbReference type="AlphaFoldDB" id="A0A0R2RJ04"/>
<dbReference type="SMART" id="SM00100">
    <property type="entry name" value="cNMP"/>
    <property type="match status" value="1"/>
</dbReference>
<dbReference type="InterPro" id="IPR000595">
    <property type="entry name" value="cNMP-bd_dom"/>
</dbReference>
<dbReference type="PRINTS" id="PR00103">
    <property type="entry name" value="CAMPKINASE"/>
</dbReference>
<evidence type="ECO:0000259" key="1">
    <source>
        <dbReference type="PROSITE" id="PS50042"/>
    </source>
</evidence>
<dbReference type="SUPFAM" id="SSF51206">
    <property type="entry name" value="cAMP-binding domain-like"/>
    <property type="match status" value="1"/>
</dbReference>
<feature type="domain" description="Cyclic nucleotide-binding" evidence="1">
    <location>
        <begin position="24"/>
        <end position="119"/>
    </location>
</feature>
<evidence type="ECO:0000313" key="3">
    <source>
        <dbReference type="Proteomes" id="UP000051269"/>
    </source>
</evidence>
<evidence type="ECO:0000313" key="2">
    <source>
        <dbReference type="EMBL" id="KRO62703.1"/>
    </source>
</evidence>
<dbReference type="InterPro" id="IPR018490">
    <property type="entry name" value="cNMP-bd_dom_sf"/>
</dbReference>
<reference evidence="2 3" key="1">
    <citation type="submission" date="2015-10" db="EMBL/GenBank/DDBJ databases">
        <title>Metagenome-Assembled Genomes uncover a global brackish microbiome.</title>
        <authorList>
            <person name="Hugerth L.W."/>
            <person name="Larsson J."/>
            <person name="Alneberg J."/>
            <person name="Lindh M.V."/>
            <person name="Legrand C."/>
            <person name="Pinhassi J."/>
            <person name="Andersson A.F."/>
        </authorList>
    </citation>
    <scope>NUCLEOTIDE SEQUENCE [LARGE SCALE GENOMIC DNA]</scope>
    <source>
        <strain evidence="2">BACL18 MAG-120507-bin52</strain>
    </source>
</reference>
<dbReference type="EMBL" id="LIBO01000042">
    <property type="protein sequence ID" value="KRO62703.1"/>
    <property type="molecule type" value="Genomic_DNA"/>
</dbReference>
<proteinExistence type="predicted"/>
<dbReference type="PROSITE" id="PS50042">
    <property type="entry name" value="CNMP_BINDING_3"/>
    <property type="match status" value="1"/>
</dbReference>
<comment type="caution">
    <text evidence="2">The sequence shown here is derived from an EMBL/GenBank/DDBJ whole genome shotgun (WGS) entry which is preliminary data.</text>
</comment>
<dbReference type="Gene3D" id="2.60.120.10">
    <property type="entry name" value="Jelly Rolls"/>
    <property type="match status" value="1"/>
</dbReference>
<dbReference type="Pfam" id="PF00027">
    <property type="entry name" value="cNMP_binding"/>
    <property type="match status" value="1"/>
</dbReference>
<organism evidence="2 3">
    <name type="scientific">Verrucomicrobia subdivision 6 bacterium BACL9 MAG-120507-bin52</name>
    <dbReference type="NCBI Taxonomy" id="1655590"/>
    <lineage>
        <taxon>Bacteria</taxon>
        <taxon>Pseudomonadati</taxon>
        <taxon>Verrucomicrobiota</taxon>
        <taxon>Verrucomicrobiia</taxon>
        <taxon>Verrucomicrobiales</taxon>
        <taxon>Verrucomicrobia subdivision 6</taxon>
    </lineage>
</organism>